<dbReference type="AlphaFoldDB" id="A0A2Z3KHT7"/>
<dbReference type="PANTHER" id="PTHR38432:SF2">
    <property type="entry name" value="TELLURITE RESISTANCE PROTEIN"/>
    <property type="match status" value="1"/>
</dbReference>
<sequence length="374" mass="41363">MLPEEIQETAKTEVEAITGEVIPVTTDLIAPLGEKQKALMTDCRVLQLARQMDLKDSVAIMDLGKEPADAISSFASQILNGLSVADTLGTTKLMDQLGKIMDQFDMQEVMGEKKKGLAGFLQNKARDLKRLLAKYQSLGGEIDKVYQELVKYEADTKQSIKTMKELAEQNINYSENLDGYIATGYVLQNQLNQEIIPALEQKVAAGDEMANIQLSQMRSALEAVDRRTADLEMSKTTAILTGPQIDLIQKNNVLLLAQLHSAFITTIPQFKMAMIQAVTLQKQKNTQAGLTALNERNNELIRRNAQNLATNSVTIAKAANQTSISVETLQFAFDTMKQAIVDTKAIDVQAKQDRATARQKLNQMEKEIHATMGN</sequence>
<evidence type="ECO:0000256" key="2">
    <source>
        <dbReference type="SAM" id="Coils"/>
    </source>
</evidence>
<protein>
    <recommendedName>
        <fullName evidence="5">Toxic anion resistance protein</fullName>
    </recommendedName>
</protein>
<proteinExistence type="inferred from homology"/>
<dbReference type="Proteomes" id="UP000245919">
    <property type="component" value="Chromosome"/>
</dbReference>
<keyword evidence="2" id="KW-0175">Coiled coil</keyword>
<name>A0A2Z3KHT7_LACLL</name>
<gene>
    <name evidence="3" type="ORF">LL14B4_10515</name>
</gene>
<reference evidence="3 4" key="1">
    <citation type="submission" date="2018-03" db="EMBL/GenBank/DDBJ databases">
        <title>Genome sequence of Lactococcus lactis strain 14B4 from almond drupe.</title>
        <authorList>
            <person name="Tran T.D."/>
            <person name="McGarvey J.A."/>
            <person name="Huynh S."/>
            <person name="Parker C.T."/>
        </authorList>
    </citation>
    <scope>NUCLEOTIDE SEQUENCE [LARGE SCALE GENOMIC DNA]</scope>
    <source>
        <strain evidence="3 4">14B4</strain>
    </source>
</reference>
<comment type="similarity">
    <text evidence="1">Belongs to the TelA family.</text>
</comment>
<dbReference type="InterPro" id="IPR008863">
    <property type="entry name" value="Toxic_anion-R_TelA"/>
</dbReference>
<dbReference type="Pfam" id="PF05816">
    <property type="entry name" value="TelA"/>
    <property type="match status" value="1"/>
</dbReference>
<evidence type="ECO:0000313" key="4">
    <source>
        <dbReference type="Proteomes" id="UP000245919"/>
    </source>
</evidence>
<evidence type="ECO:0008006" key="5">
    <source>
        <dbReference type="Google" id="ProtNLM"/>
    </source>
</evidence>
<accession>A0A2Z3KHT7</accession>
<evidence type="ECO:0000313" key="3">
    <source>
        <dbReference type="EMBL" id="AWN67077.1"/>
    </source>
</evidence>
<organism evidence="3 4">
    <name type="scientific">Lactococcus lactis subsp. lactis</name>
    <name type="common">Streptococcus lactis</name>
    <dbReference type="NCBI Taxonomy" id="1360"/>
    <lineage>
        <taxon>Bacteria</taxon>
        <taxon>Bacillati</taxon>
        <taxon>Bacillota</taxon>
        <taxon>Bacilli</taxon>
        <taxon>Lactobacillales</taxon>
        <taxon>Streptococcaceae</taxon>
        <taxon>Lactococcus</taxon>
    </lineage>
</organism>
<feature type="coiled-coil region" evidence="2">
    <location>
        <begin position="347"/>
        <end position="374"/>
    </location>
</feature>
<dbReference type="PANTHER" id="PTHR38432">
    <property type="entry name" value="TELA-LIKE PROTEIN SAOUHSC_01408"/>
    <property type="match status" value="1"/>
</dbReference>
<evidence type="ECO:0000256" key="1">
    <source>
        <dbReference type="PIRNR" id="PIRNR026508"/>
    </source>
</evidence>
<dbReference type="PIRSF" id="PIRSF026508">
    <property type="entry name" value="TelA"/>
    <property type="match status" value="1"/>
</dbReference>
<dbReference type="EMBL" id="CP028160">
    <property type="protein sequence ID" value="AWN67077.1"/>
    <property type="molecule type" value="Genomic_DNA"/>
</dbReference>